<organism evidence="7 8">
    <name type="scientific">Biomphalaria pfeifferi</name>
    <name type="common">Bloodfluke planorb</name>
    <name type="synonym">Freshwater snail</name>
    <dbReference type="NCBI Taxonomy" id="112525"/>
    <lineage>
        <taxon>Eukaryota</taxon>
        <taxon>Metazoa</taxon>
        <taxon>Spiralia</taxon>
        <taxon>Lophotrochozoa</taxon>
        <taxon>Mollusca</taxon>
        <taxon>Gastropoda</taxon>
        <taxon>Heterobranchia</taxon>
        <taxon>Euthyneura</taxon>
        <taxon>Panpulmonata</taxon>
        <taxon>Hygrophila</taxon>
        <taxon>Lymnaeoidea</taxon>
        <taxon>Planorbidae</taxon>
        <taxon>Biomphalaria</taxon>
    </lineage>
</organism>
<dbReference type="InterPro" id="IPR006696">
    <property type="entry name" value="DUF423"/>
</dbReference>
<keyword evidence="8" id="KW-1185">Reference proteome</keyword>
<evidence type="ECO:0000256" key="1">
    <source>
        <dbReference type="ARBA" id="ARBA00004141"/>
    </source>
</evidence>
<accession>A0AAD8BTR0</accession>
<dbReference type="PANTHER" id="PTHR43461">
    <property type="entry name" value="TRANSMEMBRANE PROTEIN 256"/>
    <property type="match status" value="1"/>
</dbReference>
<evidence type="ECO:0000256" key="6">
    <source>
        <dbReference type="SAM" id="Phobius"/>
    </source>
</evidence>
<evidence type="ECO:0000256" key="4">
    <source>
        <dbReference type="ARBA" id="ARBA00022989"/>
    </source>
</evidence>
<evidence type="ECO:0000256" key="3">
    <source>
        <dbReference type="ARBA" id="ARBA00022692"/>
    </source>
</evidence>
<comment type="similarity">
    <text evidence="2">Belongs to the TMEM256 family.</text>
</comment>
<dbReference type="EMBL" id="JASAOG010000040">
    <property type="protein sequence ID" value="KAK0059670.1"/>
    <property type="molecule type" value="Genomic_DNA"/>
</dbReference>
<gene>
    <name evidence="7" type="ORF">Bpfe_010838</name>
</gene>
<dbReference type="PANTHER" id="PTHR43461:SF1">
    <property type="entry name" value="TRANSMEMBRANE PROTEIN 256"/>
    <property type="match status" value="1"/>
</dbReference>
<keyword evidence="3 6" id="KW-0812">Transmembrane</keyword>
<name>A0AAD8BTR0_BIOPF</name>
<comment type="subcellular location">
    <subcellularLocation>
        <location evidence="1">Membrane</location>
        <topology evidence="1">Multi-pass membrane protein</topology>
    </subcellularLocation>
</comment>
<evidence type="ECO:0000256" key="5">
    <source>
        <dbReference type="ARBA" id="ARBA00023136"/>
    </source>
</evidence>
<dbReference type="Pfam" id="PF04241">
    <property type="entry name" value="DUF423"/>
    <property type="match status" value="1"/>
</dbReference>
<feature type="transmembrane region" description="Helical" evidence="6">
    <location>
        <begin position="49"/>
        <end position="68"/>
    </location>
</feature>
<keyword evidence="4 6" id="KW-1133">Transmembrane helix</keyword>
<dbReference type="Proteomes" id="UP001233172">
    <property type="component" value="Unassembled WGS sequence"/>
</dbReference>
<reference evidence="7" key="2">
    <citation type="submission" date="2023-04" db="EMBL/GenBank/DDBJ databases">
        <authorList>
            <person name="Bu L."/>
            <person name="Lu L."/>
            <person name="Laidemitt M.R."/>
            <person name="Zhang S.M."/>
            <person name="Mutuku M."/>
            <person name="Mkoji G."/>
            <person name="Steinauer M."/>
            <person name="Loker E.S."/>
        </authorList>
    </citation>
    <scope>NUCLEOTIDE SEQUENCE</scope>
    <source>
        <strain evidence="7">KasaAsao</strain>
        <tissue evidence="7">Whole Snail</tissue>
    </source>
</reference>
<evidence type="ECO:0000256" key="2">
    <source>
        <dbReference type="ARBA" id="ARBA00006208"/>
    </source>
</evidence>
<sequence length="187" mass="20814">MADILNGISGGLSSTFNGLIRILPRRKEEVQEAIVREIQMFVIPRSARLFIRIAGISGAIAVAMGAYGSHVFRQKEIDQRLKEACGFVLLMIPKLKLQCSSMYCLRYHSGGQWTFEIASKYHFIHTLALLAVPFARKPVLTGSLMTAGIVLFCGSCYYHAMTNNMAIRKVTPYGGFLLIFAWVSFAL</sequence>
<comment type="caution">
    <text evidence="7">The sequence shown here is derived from an EMBL/GenBank/DDBJ whole genome shotgun (WGS) entry which is preliminary data.</text>
</comment>
<dbReference type="AlphaFoldDB" id="A0AAD8BTR0"/>
<feature type="transmembrane region" description="Helical" evidence="6">
    <location>
        <begin position="139"/>
        <end position="158"/>
    </location>
</feature>
<evidence type="ECO:0000313" key="7">
    <source>
        <dbReference type="EMBL" id="KAK0059670.1"/>
    </source>
</evidence>
<reference evidence="7" key="1">
    <citation type="journal article" date="2023" name="PLoS Negl. Trop. Dis.">
        <title>A genome sequence for Biomphalaria pfeifferi, the major vector snail for the human-infecting parasite Schistosoma mansoni.</title>
        <authorList>
            <person name="Bu L."/>
            <person name="Lu L."/>
            <person name="Laidemitt M.R."/>
            <person name="Zhang S.M."/>
            <person name="Mutuku M."/>
            <person name="Mkoji G."/>
            <person name="Steinauer M."/>
            <person name="Loker E.S."/>
        </authorList>
    </citation>
    <scope>NUCLEOTIDE SEQUENCE</scope>
    <source>
        <strain evidence="7">KasaAsao</strain>
    </source>
</reference>
<protein>
    <submittedName>
        <fullName evidence="7">Transmembrane protein 256</fullName>
    </submittedName>
</protein>
<keyword evidence="5 6" id="KW-0472">Membrane</keyword>
<proteinExistence type="inferred from homology"/>
<evidence type="ECO:0000313" key="8">
    <source>
        <dbReference type="Proteomes" id="UP001233172"/>
    </source>
</evidence>
<dbReference type="GO" id="GO:0016020">
    <property type="term" value="C:membrane"/>
    <property type="evidence" value="ECO:0007669"/>
    <property type="project" value="UniProtKB-SubCell"/>
</dbReference>